<dbReference type="HOGENOM" id="CLU_026126_7_3_6"/>
<evidence type="ECO:0000259" key="6">
    <source>
        <dbReference type="Pfam" id="PF00462"/>
    </source>
</evidence>
<keyword evidence="3" id="KW-0249">Electron transport</keyword>
<dbReference type="Pfam" id="PF00462">
    <property type="entry name" value="Glutaredoxin"/>
    <property type="match status" value="1"/>
</dbReference>
<evidence type="ECO:0000256" key="1">
    <source>
        <dbReference type="ARBA" id="ARBA00007787"/>
    </source>
</evidence>
<dbReference type="AlphaFoldDB" id="J4V082"/>
<evidence type="ECO:0000313" key="7">
    <source>
        <dbReference type="EMBL" id="EJP72037.1"/>
    </source>
</evidence>
<gene>
    <name evidence="7" type="ORF">NT01SARS_0522</name>
</gene>
<dbReference type="EMBL" id="JH611156">
    <property type="protein sequence ID" value="EJP72037.1"/>
    <property type="molecule type" value="Genomic_DNA"/>
</dbReference>
<sequence length="76" mass="8864">MDKKVEIYSRSNCSYCDMAMNFFDSKGIKYEVYDADDPKIFNEMLERNPAARTVPQIFIDDDLIGGYTDLIDKYSE</sequence>
<evidence type="ECO:0000313" key="8">
    <source>
        <dbReference type="Proteomes" id="UP000010305"/>
    </source>
</evidence>
<dbReference type="InterPro" id="IPR002109">
    <property type="entry name" value="Glutaredoxin"/>
</dbReference>
<keyword evidence="5" id="KW-0676">Redox-active center</keyword>
<dbReference type="Gene3D" id="3.40.30.10">
    <property type="entry name" value="Glutaredoxin"/>
    <property type="match status" value="1"/>
</dbReference>
<evidence type="ECO:0000256" key="2">
    <source>
        <dbReference type="ARBA" id="ARBA00022448"/>
    </source>
</evidence>
<comment type="similarity">
    <text evidence="1">Belongs to the glutaredoxin family.</text>
</comment>
<feature type="domain" description="Glutaredoxin" evidence="6">
    <location>
        <begin position="5"/>
        <end position="64"/>
    </location>
</feature>
<evidence type="ECO:0000256" key="4">
    <source>
        <dbReference type="ARBA" id="ARBA00023157"/>
    </source>
</evidence>
<dbReference type="InterPro" id="IPR036249">
    <property type="entry name" value="Thioredoxin-like_sf"/>
</dbReference>
<dbReference type="PROSITE" id="PS51354">
    <property type="entry name" value="GLUTAREDOXIN_2"/>
    <property type="match status" value="1"/>
</dbReference>
<dbReference type="Proteomes" id="UP000010305">
    <property type="component" value="Unassembled WGS sequence"/>
</dbReference>
<dbReference type="STRING" id="1123866.NT01SARS_0522"/>
<dbReference type="PANTHER" id="PTHR46679">
    <property type="match status" value="1"/>
</dbReference>
<evidence type="ECO:0000256" key="5">
    <source>
        <dbReference type="ARBA" id="ARBA00023284"/>
    </source>
</evidence>
<protein>
    <submittedName>
        <fullName evidence="7">Glutaredoxin</fullName>
    </submittedName>
</protein>
<dbReference type="PANTHER" id="PTHR46679:SF1">
    <property type="entry name" value="GLUTAREDOXIN-2, MITOCHONDRIAL"/>
    <property type="match status" value="1"/>
</dbReference>
<dbReference type="GO" id="GO:0015035">
    <property type="term" value="F:protein-disulfide reductase activity"/>
    <property type="evidence" value="ECO:0007669"/>
    <property type="project" value="TreeGrafter"/>
</dbReference>
<dbReference type="SUPFAM" id="SSF52833">
    <property type="entry name" value="Thioredoxin-like"/>
    <property type="match status" value="1"/>
</dbReference>
<proteinExistence type="inferred from homology"/>
<dbReference type="PRINTS" id="PR00160">
    <property type="entry name" value="GLUTAREDOXIN"/>
</dbReference>
<accession>J4V082</accession>
<keyword evidence="4" id="KW-1015">Disulfide bond</keyword>
<evidence type="ECO:0000256" key="3">
    <source>
        <dbReference type="ARBA" id="ARBA00022982"/>
    </source>
</evidence>
<reference evidence="7 8" key="1">
    <citation type="journal article" date="2012" name="ISME J.">
        <title>Genomic insights to SAR86, an abundant and uncultivated marine bacterial lineage.</title>
        <authorList>
            <person name="Dupont C.L."/>
            <person name="Rusch D.B."/>
            <person name="Yooseph S."/>
            <person name="Lombardo M.J."/>
            <person name="Richter R.A."/>
            <person name="Valas R."/>
            <person name="Novotny M."/>
            <person name="Yee-Greenbaum J."/>
            <person name="Selengut J.D."/>
            <person name="Haft D.H."/>
            <person name="Halpern A.L."/>
            <person name="Lasken R.S."/>
            <person name="Nealson K."/>
            <person name="Friedman R."/>
            <person name="Venter J.C."/>
        </authorList>
    </citation>
    <scope>NUCLEOTIDE SEQUENCE [LARGE SCALE GENOMIC DNA]</scope>
</reference>
<name>J4V082_9GAMM</name>
<organism evidence="7 8">
    <name type="scientific">SAR86 cluster bacterium SAR86A</name>
    <dbReference type="NCBI Taxonomy" id="1123866"/>
    <lineage>
        <taxon>Bacteria</taxon>
        <taxon>Pseudomonadati</taxon>
        <taxon>Pseudomonadota</taxon>
        <taxon>Gammaproteobacteria</taxon>
        <taxon>SAR86 cluster</taxon>
    </lineage>
</organism>
<keyword evidence="2" id="KW-0813">Transport</keyword>
<dbReference type="InterPro" id="IPR014025">
    <property type="entry name" value="Glutaredoxin_subgr"/>
</dbReference>